<evidence type="ECO:0000313" key="2">
    <source>
        <dbReference type="Proteomes" id="UP000321574"/>
    </source>
</evidence>
<dbReference type="RefSeq" id="WP_147664933.1">
    <property type="nucleotide sequence ID" value="NZ_VDUW01000001.1"/>
</dbReference>
<name>A0A5C8P2N8_9BACI</name>
<dbReference type="AlphaFoldDB" id="A0A5C8P2N8"/>
<reference evidence="1 2" key="1">
    <citation type="submission" date="2019-06" db="EMBL/GenBank/DDBJ databases">
        <title>Cerasibacillus sp. nov., isolated from maize field.</title>
        <authorList>
            <person name="Lin S.-Y."/>
            <person name="Tsai C.-F."/>
            <person name="Young C.-C."/>
        </authorList>
    </citation>
    <scope>NUCLEOTIDE SEQUENCE [LARGE SCALE GENOMIC DNA]</scope>
    <source>
        <strain evidence="1 2">CC-CFT480</strain>
    </source>
</reference>
<organism evidence="1 2">
    <name type="scientific">Cerasibacillus terrae</name>
    <dbReference type="NCBI Taxonomy" id="2498845"/>
    <lineage>
        <taxon>Bacteria</taxon>
        <taxon>Bacillati</taxon>
        <taxon>Bacillota</taxon>
        <taxon>Bacilli</taxon>
        <taxon>Bacillales</taxon>
        <taxon>Bacillaceae</taxon>
        <taxon>Cerasibacillus</taxon>
    </lineage>
</organism>
<evidence type="ECO:0000313" key="1">
    <source>
        <dbReference type="EMBL" id="TXL67476.1"/>
    </source>
</evidence>
<keyword evidence="2" id="KW-1185">Reference proteome</keyword>
<dbReference type="EMBL" id="VDUW01000001">
    <property type="protein sequence ID" value="TXL67476.1"/>
    <property type="molecule type" value="Genomic_DNA"/>
</dbReference>
<dbReference type="Proteomes" id="UP000321574">
    <property type="component" value="Unassembled WGS sequence"/>
</dbReference>
<accession>A0A5C8P2N8</accession>
<proteinExistence type="predicted"/>
<protein>
    <submittedName>
        <fullName evidence="1">Uncharacterized protein</fullName>
    </submittedName>
</protein>
<sequence length="139" mass="16281">MDASGNKFKAKQCFGPLCNGIYRSLESFHKNKKGLGGRKEKCIECVRYDRGTKKRNDNILIEKYIDGKKVTLKSCTVCGEFKELNQYSNAKGQLYNKYPSCKSCENKRLKDYYKDNKAKVNEKGKKYYQENREIDFRKI</sequence>
<gene>
    <name evidence="1" type="ORF">FHP05_00185</name>
</gene>
<comment type="caution">
    <text evidence="1">The sequence shown here is derived from an EMBL/GenBank/DDBJ whole genome shotgun (WGS) entry which is preliminary data.</text>
</comment>